<keyword evidence="8 15" id="KW-0547">Nucleotide-binding</keyword>
<evidence type="ECO:0000256" key="14">
    <source>
        <dbReference type="ARBA" id="ARBA00048359"/>
    </source>
</evidence>
<dbReference type="PANTHER" id="PTHR42780:SF1">
    <property type="entry name" value="ISOLEUCINE--TRNA LIGASE, CYTOPLASMIC"/>
    <property type="match status" value="1"/>
</dbReference>
<evidence type="ECO:0000256" key="9">
    <source>
        <dbReference type="ARBA" id="ARBA00022833"/>
    </source>
</evidence>
<keyword evidence="7 15" id="KW-0479">Metal-binding</keyword>
<dbReference type="Gene3D" id="3.40.50.620">
    <property type="entry name" value="HUPs"/>
    <property type="match status" value="2"/>
</dbReference>
<dbReference type="InterPro" id="IPR002301">
    <property type="entry name" value="Ile-tRNA-ligase"/>
</dbReference>
<dbReference type="InterPro" id="IPR014729">
    <property type="entry name" value="Rossmann-like_a/b/a_fold"/>
</dbReference>
<dbReference type="GO" id="GO:0000049">
    <property type="term" value="F:tRNA binding"/>
    <property type="evidence" value="ECO:0007669"/>
    <property type="project" value="InterPro"/>
</dbReference>
<feature type="domain" description="Methionyl/Valyl/Leucyl/Isoleucyl-tRNA synthetase anticodon-binding" evidence="17">
    <location>
        <begin position="678"/>
        <end position="829"/>
    </location>
</feature>
<feature type="short sequence motif" description="'KMSKS' region" evidence="15">
    <location>
        <begin position="591"/>
        <end position="595"/>
    </location>
</feature>
<comment type="catalytic activity">
    <reaction evidence="14 15">
        <text>tRNA(Ile) + L-isoleucine + ATP = L-isoleucyl-tRNA(Ile) + AMP + diphosphate</text>
        <dbReference type="Rhea" id="RHEA:11060"/>
        <dbReference type="Rhea" id="RHEA-COMP:9666"/>
        <dbReference type="Rhea" id="RHEA-COMP:9695"/>
        <dbReference type="ChEBI" id="CHEBI:30616"/>
        <dbReference type="ChEBI" id="CHEBI:33019"/>
        <dbReference type="ChEBI" id="CHEBI:58045"/>
        <dbReference type="ChEBI" id="CHEBI:78442"/>
        <dbReference type="ChEBI" id="CHEBI:78528"/>
        <dbReference type="ChEBI" id="CHEBI:456215"/>
        <dbReference type="EC" id="6.1.1.5"/>
    </reaction>
</comment>
<keyword evidence="5 15" id="KW-0963">Cytoplasm</keyword>
<dbReference type="Pfam" id="PF00133">
    <property type="entry name" value="tRNA-synt_1"/>
    <property type="match status" value="1"/>
</dbReference>
<dbReference type="Gene3D" id="1.10.730.10">
    <property type="entry name" value="Isoleucyl-tRNA Synthetase, Domain 1"/>
    <property type="match status" value="1"/>
</dbReference>
<comment type="subcellular location">
    <subcellularLocation>
        <location evidence="2 15">Cytoplasm</location>
    </subcellularLocation>
</comment>
<dbReference type="Pfam" id="PF08264">
    <property type="entry name" value="Anticodon_1"/>
    <property type="match status" value="1"/>
</dbReference>
<dbReference type="OrthoDB" id="9810365at2"/>
<protein>
    <recommendedName>
        <fullName evidence="15">Isoleucine--tRNA ligase</fullName>
        <ecNumber evidence="15">6.1.1.5</ecNumber>
    </recommendedName>
    <alternativeName>
        <fullName evidence="15">Isoleucyl-tRNA synthetase</fullName>
        <shortName evidence="15">IleRS</shortName>
    </alternativeName>
</protein>
<keyword evidence="19" id="KW-1185">Reference proteome</keyword>
<evidence type="ECO:0000256" key="11">
    <source>
        <dbReference type="ARBA" id="ARBA00022917"/>
    </source>
</evidence>
<dbReference type="SUPFAM" id="SSF47323">
    <property type="entry name" value="Anticodon-binding domain of a subclass of class I aminoacyl-tRNA synthetases"/>
    <property type="match status" value="2"/>
</dbReference>
<sequence>MFKKVEPTMNFVPIEESILEFWKKNEIFKKSIEQRKDAPNYVFYEGPPTANGKPHAGHVLTRVIKDLIPRYRTMLGFRVDRKAGWDTHGLPVELEVEKQLGISGKPQIEEYGVEEFIKKCKESVFTYEQEWRKMTERVGFWIDLDDPYVTYHNTYIESVWWALKKFWEKGLLYKGHKVVPYCPRCGTSLSSHEVAQGYEEVEDPSVFVKFRVLDEENTYFLVWTTTPWTLPSNVALAVKDDYTYVKVKQGEDYLILAEGRLSVLEGEYEIIEKFSGESLAGKKYEPIFPFFEKEKDRAFYVVLADFVTLDEGTGIVHMAPAFGEDDYRMGQKYGLPVLQPVDAQGKFTKEVPLWEGLFVKDADKGIIKELKVRGKLYKAERYKHTYPFCWRCDTPLLYYARSSWFIKTTAIKERLLELNQKIGWHPEHIRDGRFGNFLENVIDWCLSRERYWGTPLNIWVCEECGHHHAVGSIQELKEMSKVPFEDIELHKPYVDEVILSCPECGKDMRRVPEVIDCWFDSGSMPFAQFHYPFENKEVFETHFPADFIAEAIDQTRGWFYSLFVISTLLFDQSSYKNVLVMGHVLDQYGQKMSKHKGNVLDPWEILNNQGADAMRWYLYVSSPPWAPSRFYKEAVSEAQRKFLGTLWNVYSFFVLYANIDNFDPKAYQIDPKERPEMDRWLLSRVNSINKKIREELEKYDITSAARALEELVDDMSNWYVRRNRERFWKSEMDRDKISAYLTLYEALVDFIKMAAPFVPFITEEIYQNLVREVYPEAPESIHLTFYPEVEEGLIDPVLEHKMELARRIVELGRAARNKAKIKNRQPLSKMMVQLRNVQDEDLIRDLTGIIKEELNIKEIEYIDVAEEYFTYMLKPRFDLLGPKYGKLMPKIAKEISSAKASALIREAREKGEIKINVEGQEITIKEEELDIRAEDKAGYCTEGEAGYYVVLDTHISEELLLEGIARELTSKIQNMRKEAGFEVEDKITVYYQSGSKEIREAVNMFGESIKEDTLALNISSETMPPDVFLKEWDINGFGVMLGIKRCKRG</sequence>
<evidence type="ECO:0000256" key="8">
    <source>
        <dbReference type="ARBA" id="ARBA00022741"/>
    </source>
</evidence>
<comment type="subunit">
    <text evidence="4 15">Monomer.</text>
</comment>
<dbReference type="RefSeq" id="WP_068749176.1">
    <property type="nucleotide sequence ID" value="NZ_LOHZ01000043.1"/>
</dbReference>
<dbReference type="InterPro" id="IPR023586">
    <property type="entry name" value="Ile-tRNA-ligase_type2"/>
</dbReference>
<evidence type="ECO:0000259" key="17">
    <source>
        <dbReference type="Pfam" id="PF08264"/>
    </source>
</evidence>
<keyword evidence="12 15" id="KW-0030">Aminoacyl-tRNA synthetase</keyword>
<dbReference type="Pfam" id="PF19302">
    <property type="entry name" value="DUF5915"/>
    <property type="match status" value="1"/>
</dbReference>
<evidence type="ECO:0000256" key="3">
    <source>
        <dbReference type="ARBA" id="ARBA00007078"/>
    </source>
</evidence>
<accession>A0A162M6M0</accession>
<evidence type="ECO:0000313" key="19">
    <source>
        <dbReference type="Proteomes" id="UP000075737"/>
    </source>
</evidence>
<dbReference type="PATRIC" id="fig|520767.4.peg.2202"/>
<name>A0A162M6M0_9FIRM</name>
<evidence type="ECO:0000256" key="7">
    <source>
        <dbReference type="ARBA" id="ARBA00022723"/>
    </source>
</evidence>
<dbReference type="GO" id="GO:0002161">
    <property type="term" value="F:aminoacyl-tRNA deacylase activity"/>
    <property type="evidence" value="ECO:0007669"/>
    <property type="project" value="InterPro"/>
</dbReference>
<feature type="domain" description="Aminoacyl-tRNA synthetase class Ia" evidence="16">
    <location>
        <begin position="18"/>
        <end position="622"/>
    </location>
</feature>
<dbReference type="CDD" id="cd07961">
    <property type="entry name" value="Anticodon_Ia_Ile_ABEc"/>
    <property type="match status" value="1"/>
</dbReference>
<dbReference type="PRINTS" id="PR00984">
    <property type="entry name" value="TRNASYNTHILE"/>
</dbReference>
<comment type="function">
    <text evidence="13 15">Catalyzes the attachment of isoleucine to tRNA(Ile). As IleRS can inadvertently accommodate and process structurally similar amino acids such as valine, to avoid such errors it has two additional distinct tRNA(Ile)-dependent editing activities. One activity is designated as 'pretransfer' editing and involves the hydrolysis of activated Val-AMP. The other activity is designated 'posttransfer' editing and involves deacylation of mischarged Val-tRNA(Ile).</text>
</comment>
<dbReference type="PROSITE" id="PS00178">
    <property type="entry name" value="AA_TRNA_LIGASE_I"/>
    <property type="match status" value="1"/>
</dbReference>
<evidence type="ECO:0000256" key="12">
    <source>
        <dbReference type="ARBA" id="ARBA00023146"/>
    </source>
</evidence>
<dbReference type="InterPro" id="IPR009008">
    <property type="entry name" value="Val/Leu/Ile-tRNA-synth_edit"/>
</dbReference>
<evidence type="ECO:0000259" key="16">
    <source>
        <dbReference type="Pfam" id="PF00133"/>
    </source>
</evidence>
<comment type="cofactor">
    <cofactor evidence="1 15">
        <name>Zn(2+)</name>
        <dbReference type="ChEBI" id="CHEBI:29105"/>
    </cofactor>
</comment>
<dbReference type="Proteomes" id="UP000075737">
    <property type="component" value="Unassembled WGS sequence"/>
</dbReference>
<feature type="binding site" evidence="15">
    <location>
        <position position="594"/>
    </location>
    <ligand>
        <name>ATP</name>
        <dbReference type="ChEBI" id="CHEBI:30616"/>
    </ligand>
</feature>
<dbReference type="InterPro" id="IPR013155">
    <property type="entry name" value="M/V/L/I-tRNA-synth_anticd-bd"/>
</dbReference>
<keyword evidence="9 15" id="KW-0862">Zinc</keyword>
<comment type="caution">
    <text evidence="18">The sequence shown here is derived from an EMBL/GenBank/DDBJ whole genome shotgun (WGS) entry which is preliminary data.</text>
</comment>
<dbReference type="GO" id="GO:0008270">
    <property type="term" value="F:zinc ion binding"/>
    <property type="evidence" value="ECO:0007669"/>
    <property type="project" value="UniProtKB-UniRule"/>
</dbReference>
<feature type="short sequence motif" description="'HIGH' region" evidence="15">
    <location>
        <begin position="48"/>
        <end position="58"/>
    </location>
</feature>
<keyword evidence="6 15" id="KW-0436">Ligase</keyword>
<organism evidence="18 19">
    <name type="scientific">Thermovenabulum gondwanense</name>
    <dbReference type="NCBI Taxonomy" id="520767"/>
    <lineage>
        <taxon>Bacteria</taxon>
        <taxon>Bacillati</taxon>
        <taxon>Bacillota</taxon>
        <taxon>Clostridia</taxon>
        <taxon>Thermosediminibacterales</taxon>
        <taxon>Thermosediminibacteraceae</taxon>
        <taxon>Thermovenabulum</taxon>
    </lineage>
</organism>
<dbReference type="HAMAP" id="MF_02003">
    <property type="entry name" value="Ile_tRNA_synth_type2"/>
    <property type="match status" value="1"/>
</dbReference>
<evidence type="ECO:0000256" key="2">
    <source>
        <dbReference type="ARBA" id="ARBA00004496"/>
    </source>
</evidence>
<evidence type="ECO:0000256" key="13">
    <source>
        <dbReference type="ARBA" id="ARBA00025217"/>
    </source>
</evidence>
<evidence type="ECO:0000256" key="6">
    <source>
        <dbReference type="ARBA" id="ARBA00022598"/>
    </source>
</evidence>
<dbReference type="FunFam" id="3.40.50.620:FF:000075">
    <property type="entry name" value="Isoleucine--tRNA ligase"/>
    <property type="match status" value="1"/>
</dbReference>
<dbReference type="PANTHER" id="PTHR42780">
    <property type="entry name" value="SOLEUCYL-TRNA SYNTHETASE"/>
    <property type="match status" value="1"/>
</dbReference>
<dbReference type="InterPro" id="IPR001412">
    <property type="entry name" value="aa-tRNA-synth_I_CS"/>
</dbReference>
<dbReference type="AlphaFoldDB" id="A0A162M6M0"/>
<evidence type="ECO:0000256" key="4">
    <source>
        <dbReference type="ARBA" id="ARBA00011245"/>
    </source>
</evidence>
<evidence type="ECO:0000256" key="15">
    <source>
        <dbReference type="HAMAP-Rule" id="MF_02003"/>
    </source>
</evidence>
<evidence type="ECO:0000256" key="10">
    <source>
        <dbReference type="ARBA" id="ARBA00022840"/>
    </source>
</evidence>
<dbReference type="GO" id="GO:0005737">
    <property type="term" value="C:cytoplasm"/>
    <property type="evidence" value="ECO:0007669"/>
    <property type="project" value="UniProtKB-SubCell"/>
</dbReference>
<evidence type="ECO:0000256" key="1">
    <source>
        <dbReference type="ARBA" id="ARBA00001947"/>
    </source>
</evidence>
<dbReference type="InterPro" id="IPR033709">
    <property type="entry name" value="Anticodon_Ile_ABEc"/>
</dbReference>
<dbReference type="FunFam" id="3.40.50.620:FF:000063">
    <property type="entry name" value="Isoleucine--tRNA ligase"/>
    <property type="match status" value="1"/>
</dbReference>
<dbReference type="EMBL" id="LOHZ01000043">
    <property type="protein sequence ID" value="KYO64319.1"/>
    <property type="molecule type" value="Genomic_DNA"/>
</dbReference>
<dbReference type="NCBIfam" id="TIGR00392">
    <property type="entry name" value="ileS"/>
    <property type="match status" value="1"/>
</dbReference>
<comment type="similarity">
    <text evidence="3 15">Belongs to the class-I aminoacyl-tRNA synthetase family. IleS type 2 subfamily.</text>
</comment>
<reference evidence="18 19" key="1">
    <citation type="submission" date="2015-12" db="EMBL/GenBank/DDBJ databases">
        <title>Draft genome of Thermovenabulum gondwanense isolated from a red thermophilic microbial mat colonisisng an outflow channel of a bore well.</title>
        <authorList>
            <person name="Patel B.K."/>
        </authorList>
    </citation>
    <scope>NUCLEOTIDE SEQUENCE [LARGE SCALE GENOMIC DNA]</scope>
    <source>
        <strain evidence="18 19">R270</strain>
    </source>
</reference>
<dbReference type="SUPFAM" id="SSF50677">
    <property type="entry name" value="ValRS/IleRS/LeuRS editing domain"/>
    <property type="match status" value="1"/>
</dbReference>
<proteinExistence type="inferred from homology"/>
<evidence type="ECO:0000256" key="5">
    <source>
        <dbReference type="ARBA" id="ARBA00022490"/>
    </source>
</evidence>
<keyword evidence="10 15" id="KW-0067">ATP-binding</keyword>
<dbReference type="GO" id="GO:0004822">
    <property type="term" value="F:isoleucine-tRNA ligase activity"/>
    <property type="evidence" value="ECO:0007669"/>
    <property type="project" value="UniProtKB-UniRule"/>
</dbReference>
<dbReference type="EC" id="6.1.1.5" evidence="15"/>
<dbReference type="GO" id="GO:0005524">
    <property type="term" value="F:ATP binding"/>
    <property type="evidence" value="ECO:0007669"/>
    <property type="project" value="UniProtKB-UniRule"/>
</dbReference>
<dbReference type="GO" id="GO:0006428">
    <property type="term" value="P:isoleucyl-tRNA aminoacylation"/>
    <property type="evidence" value="ECO:0007669"/>
    <property type="project" value="UniProtKB-UniRule"/>
</dbReference>
<dbReference type="InterPro" id="IPR009080">
    <property type="entry name" value="tRNAsynth_Ia_anticodon-bd"/>
</dbReference>
<dbReference type="CDD" id="cd00818">
    <property type="entry name" value="IleRS_core"/>
    <property type="match status" value="1"/>
</dbReference>
<gene>
    <name evidence="15 18" type="primary">ileS</name>
    <name evidence="18" type="ORF">ATZ99_20790</name>
</gene>
<keyword evidence="11 15" id="KW-0648">Protein biosynthesis</keyword>
<dbReference type="STRING" id="520767.ATZ99_20790"/>
<evidence type="ECO:0000313" key="18">
    <source>
        <dbReference type="EMBL" id="KYO64319.1"/>
    </source>
</evidence>
<dbReference type="InterPro" id="IPR002300">
    <property type="entry name" value="aa-tRNA-synth_Ia"/>
</dbReference>
<dbReference type="SUPFAM" id="SSF52374">
    <property type="entry name" value="Nucleotidylyl transferase"/>
    <property type="match status" value="1"/>
</dbReference>
<comment type="domain">
    <text evidence="15">IleRS has two distinct active sites: one for aminoacylation and one for editing. The misactivated valine is translocated from the active site to the editing site, which sterically excludes the correctly activated isoleucine. The single editing site contains two valyl binding pockets, one specific for each substrate (Val-AMP or Val-tRNA(Ile)).</text>
</comment>